<dbReference type="RefSeq" id="WP_268074417.1">
    <property type="nucleotide sequence ID" value="NZ_CP109965.1"/>
</dbReference>
<evidence type="ECO:0000259" key="2">
    <source>
        <dbReference type="Pfam" id="PF00107"/>
    </source>
</evidence>
<keyword evidence="1" id="KW-0560">Oxidoreductase</keyword>
<dbReference type="Gene3D" id="3.40.50.720">
    <property type="entry name" value="NAD(P)-binding Rossmann-like Domain"/>
    <property type="match status" value="1"/>
</dbReference>
<name>A0ABY7AKP8_9ALTE</name>
<keyword evidence="5" id="KW-1185">Reference proteome</keyword>
<evidence type="ECO:0000313" key="4">
    <source>
        <dbReference type="EMBL" id="WAJ70117.1"/>
    </source>
</evidence>
<reference evidence="4" key="1">
    <citation type="submission" date="2022-10" db="EMBL/GenBank/DDBJ databases">
        <title>Catenovulum adriacola sp. nov. isolated in the Harbour of Susak.</title>
        <authorList>
            <person name="Schoch T."/>
            <person name="Reich S.J."/>
            <person name="Stoeferle S."/>
            <person name="Flaiz M."/>
            <person name="Kazda M."/>
            <person name="Riedel C.U."/>
            <person name="Duerre P."/>
        </authorList>
    </citation>
    <scope>NUCLEOTIDE SEQUENCE</scope>
    <source>
        <strain evidence="4">TS8</strain>
    </source>
</reference>
<evidence type="ECO:0000259" key="3">
    <source>
        <dbReference type="Pfam" id="PF08240"/>
    </source>
</evidence>
<evidence type="ECO:0000256" key="1">
    <source>
        <dbReference type="ARBA" id="ARBA00023002"/>
    </source>
</evidence>
<dbReference type="InterPro" id="IPR013149">
    <property type="entry name" value="ADH-like_C"/>
</dbReference>
<dbReference type="SUPFAM" id="SSF50129">
    <property type="entry name" value="GroES-like"/>
    <property type="match status" value="1"/>
</dbReference>
<dbReference type="InterPro" id="IPR036291">
    <property type="entry name" value="NAD(P)-bd_dom_sf"/>
</dbReference>
<dbReference type="InterPro" id="IPR050129">
    <property type="entry name" value="Zn_alcohol_dh"/>
</dbReference>
<dbReference type="EMBL" id="CP109965">
    <property type="protein sequence ID" value="WAJ70117.1"/>
    <property type="molecule type" value="Genomic_DNA"/>
</dbReference>
<dbReference type="SUPFAM" id="SSF51735">
    <property type="entry name" value="NAD(P)-binding Rossmann-fold domains"/>
    <property type="match status" value="1"/>
</dbReference>
<sequence>MKSLSLIKPGKFGFIETPTPQLQQGQTLVKVLSCGVCGSDIHAMSGKQPFFNYPRILGHELCVEVIEAHAQDHIKVGDRCVIEPYYFCGECVACRKGKTNCCNKLSVLGVHFDGGHTSVISVPTEYLHKANALTIEQAALVEPLAIGCHAVNRANVQPGEPVVILGMGTIGLAAAFFVKAQGATPVIVDIDEGRLNFAEKTLNLGTALKAQDNIEKALIEHFGELPACVIDATGNQFSMNNCFNIVEYGGRIVYIGLFPGDTTFDAERFHQREITLLASRAALSCDFKTVIDAIANKVFDPTPMISERLSFAELDQQLPKLVGKAGLIKAIIDY</sequence>
<feature type="domain" description="Alcohol dehydrogenase-like N-terminal" evidence="3">
    <location>
        <begin position="24"/>
        <end position="130"/>
    </location>
</feature>
<organism evidence="4 5">
    <name type="scientific">Catenovulum adriaticum</name>
    <dbReference type="NCBI Taxonomy" id="2984846"/>
    <lineage>
        <taxon>Bacteria</taxon>
        <taxon>Pseudomonadati</taxon>
        <taxon>Pseudomonadota</taxon>
        <taxon>Gammaproteobacteria</taxon>
        <taxon>Alteromonadales</taxon>
        <taxon>Alteromonadaceae</taxon>
        <taxon>Catenovulum</taxon>
    </lineage>
</organism>
<gene>
    <name evidence="4" type="ORF">OLW01_13390</name>
</gene>
<dbReference type="PANTHER" id="PTHR43401">
    <property type="entry name" value="L-THREONINE 3-DEHYDROGENASE"/>
    <property type="match status" value="1"/>
</dbReference>
<dbReference type="PANTHER" id="PTHR43401:SF3">
    <property type="entry name" value="L-GALACTONATE-5-DEHYDROGENASE"/>
    <property type="match status" value="1"/>
</dbReference>
<protein>
    <submittedName>
        <fullName evidence="4">Zinc-binding alcohol dehydrogenase family protein</fullName>
    </submittedName>
</protein>
<dbReference type="Gene3D" id="3.90.180.10">
    <property type="entry name" value="Medium-chain alcohol dehydrogenases, catalytic domain"/>
    <property type="match status" value="1"/>
</dbReference>
<dbReference type="InterPro" id="IPR013154">
    <property type="entry name" value="ADH-like_N"/>
</dbReference>
<evidence type="ECO:0000313" key="5">
    <source>
        <dbReference type="Proteomes" id="UP001163726"/>
    </source>
</evidence>
<proteinExistence type="predicted"/>
<accession>A0ABY7AKP8</accession>
<dbReference type="Pfam" id="PF00107">
    <property type="entry name" value="ADH_zinc_N"/>
    <property type="match status" value="1"/>
</dbReference>
<dbReference type="Proteomes" id="UP001163726">
    <property type="component" value="Chromosome"/>
</dbReference>
<feature type="domain" description="Alcohol dehydrogenase-like C-terminal" evidence="2">
    <location>
        <begin position="170"/>
        <end position="295"/>
    </location>
</feature>
<dbReference type="Pfam" id="PF08240">
    <property type="entry name" value="ADH_N"/>
    <property type="match status" value="1"/>
</dbReference>
<dbReference type="InterPro" id="IPR011032">
    <property type="entry name" value="GroES-like_sf"/>
</dbReference>
<dbReference type="CDD" id="cd08261">
    <property type="entry name" value="Zn_ADH7"/>
    <property type="match status" value="1"/>
</dbReference>